<keyword evidence="7" id="KW-1185">Reference proteome</keyword>
<dbReference type="SFLD" id="SFLDG01110">
    <property type="entry name" value="Uncharacterised_Radical_SAM_Su"/>
    <property type="match status" value="1"/>
</dbReference>
<protein>
    <submittedName>
        <fullName evidence="6">Radical SAM protein</fullName>
    </submittedName>
</protein>
<dbReference type="PROSITE" id="PS51918">
    <property type="entry name" value="RADICAL_SAM"/>
    <property type="match status" value="1"/>
</dbReference>
<name>A0A7M1UNR9_9CREN</name>
<keyword evidence="2" id="KW-0479">Metal-binding</keyword>
<dbReference type="SMART" id="SM00729">
    <property type="entry name" value="Elp3"/>
    <property type="match status" value="1"/>
</dbReference>
<dbReference type="GO" id="GO:0003824">
    <property type="term" value="F:catalytic activity"/>
    <property type="evidence" value="ECO:0007669"/>
    <property type="project" value="InterPro"/>
</dbReference>
<dbReference type="PANTHER" id="PTHR11228:SF35">
    <property type="entry name" value="MOLYBDENUM COFACTOR BIOSYNTHESIS PROTEIN A-RELATED"/>
    <property type="match status" value="1"/>
</dbReference>
<dbReference type="PANTHER" id="PTHR11228">
    <property type="entry name" value="RADICAL SAM DOMAIN PROTEIN"/>
    <property type="match status" value="1"/>
</dbReference>
<keyword evidence="1" id="KW-0949">S-adenosyl-L-methionine</keyword>
<dbReference type="Pfam" id="PF04055">
    <property type="entry name" value="Radical_SAM"/>
    <property type="match status" value="1"/>
</dbReference>
<accession>A0A7M1UNR9</accession>
<dbReference type="AlphaFoldDB" id="A0A7M1UNR9"/>
<reference evidence="6 7" key="1">
    <citation type="submission" date="2020-10" db="EMBL/GenBank/DDBJ databases">
        <title>Complete genome sequence of Thermosphaera aggregans strain 3507.</title>
        <authorList>
            <person name="Zayulina K.S."/>
            <person name="Elcheninov A.G."/>
            <person name="Toshchakov S.V."/>
            <person name="Kublanov I.V."/>
            <person name="Kochetkova T.V."/>
        </authorList>
    </citation>
    <scope>NUCLEOTIDE SEQUENCE [LARGE SCALE GENOMIC DNA]</scope>
    <source>
        <strain evidence="6 7">3507</strain>
    </source>
</reference>
<proteinExistence type="predicted"/>
<keyword evidence="3" id="KW-0408">Iron</keyword>
<organism evidence="6 7">
    <name type="scientific">Thermosphaera chiliense</name>
    <dbReference type="NCBI Taxonomy" id="3402707"/>
    <lineage>
        <taxon>Archaea</taxon>
        <taxon>Thermoproteota</taxon>
        <taxon>Thermoprotei</taxon>
        <taxon>Desulfurococcales</taxon>
        <taxon>Desulfurococcaceae</taxon>
        <taxon>Thermosphaera</taxon>
    </lineage>
</organism>
<evidence type="ECO:0000256" key="2">
    <source>
        <dbReference type="ARBA" id="ARBA00022723"/>
    </source>
</evidence>
<evidence type="ECO:0000256" key="3">
    <source>
        <dbReference type="ARBA" id="ARBA00023004"/>
    </source>
</evidence>
<dbReference type="GO" id="GO:0046872">
    <property type="term" value="F:metal ion binding"/>
    <property type="evidence" value="ECO:0007669"/>
    <property type="project" value="UniProtKB-KW"/>
</dbReference>
<gene>
    <name evidence="6" type="ORF">IMZ38_04155</name>
</gene>
<dbReference type="EMBL" id="CP063144">
    <property type="protein sequence ID" value="QOR93851.1"/>
    <property type="molecule type" value="Genomic_DNA"/>
</dbReference>
<evidence type="ECO:0000259" key="5">
    <source>
        <dbReference type="PROSITE" id="PS51918"/>
    </source>
</evidence>
<dbReference type="Proteomes" id="UP000593766">
    <property type="component" value="Chromosome"/>
</dbReference>
<dbReference type="KEGG" id="tcs:IMZ38_04155"/>
<keyword evidence="4" id="KW-0411">Iron-sulfur</keyword>
<feature type="domain" description="Radical SAM core" evidence="5">
    <location>
        <begin position="38"/>
        <end position="267"/>
    </location>
</feature>
<dbReference type="SFLD" id="SFLDG01067">
    <property type="entry name" value="SPASM/twitch_domain_containing"/>
    <property type="match status" value="1"/>
</dbReference>
<dbReference type="GeneID" id="59454583"/>
<dbReference type="InterPro" id="IPR007197">
    <property type="entry name" value="rSAM"/>
</dbReference>
<dbReference type="OrthoDB" id="371936at2157"/>
<dbReference type="InterPro" id="IPR006638">
    <property type="entry name" value="Elp3/MiaA/NifB-like_rSAM"/>
</dbReference>
<dbReference type="GO" id="GO:0051536">
    <property type="term" value="F:iron-sulfur cluster binding"/>
    <property type="evidence" value="ECO:0007669"/>
    <property type="project" value="UniProtKB-KW"/>
</dbReference>
<dbReference type="InterPro" id="IPR013785">
    <property type="entry name" value="Aldolase_TIM"/>
</dbReference>
<dbReference type="InterPro" id="IPR058240">
    <property type="entry name" value="rSAM_sf"/>
</dbReference>
<evidence type="ECO:0000313" key="7">
    <source>
        <dbReference type="Proteomes" id="UP000593766"/>
    </source>
</evidence>
<dbReference type="Gene3D" id="3.20.20.70">
    <property type="entry name" value="Aldolase class I"/>
    <property type="match status" value="1"/>
</dbReference>
<dbReference type="CDD" id="cd01335">
    <property type="entry name" value="Radical_SAM"/>
    <property type="match status" value="1"/>
</dbReference>
<dbReference type="SFLD" id="SFLDS00029">
    <property type="entry name" value="Radical_SAM"/>
    <property type="match status" value="1"/>
</dbReference>
<sequence length="354" mass="39974">MNTGMDKPLLIGRFAEKPLYYLPRSMPGLGFIAAGVIDRGTNVVQVRPTTLCPMNCAFCSVDAGPLSSRRHAEYFMDLEALLEAFNQVASVKTAMVEALIDTVGEGLTYPYIYSLIKSLKKHPRVKSVALETHGAPLSKQVINKLWEAGLDRVNLSLDTFNREKAKMLYGLESYDPARVAELAEYMVKETSIDLHVTPLWLPGLNDQDIEDVLNWALKIGAGKKWPPTTVQKFNVHRHGRNRLGVKQVSWSEFYKWLEKLERKIGARLRWDMNEWGMTYDRRIPILYRRGELVGAMIVAEGWLKGEFLGVTLHGEPRLITLIREKSVAAIGRKYIAKIVENKDGIYVGKIVGEA</sequence>
<dbReference type="InterPro" id="IPR050377">
    <property type="entry name" value="Radical_SAM_PqqE_MftC-like"/>
</dbReference>
<evidence type="ECO:0000256" key="1">
    <source>
        <dbReference type="ARBA" id="ARBA00022691"/>
    </source>
</evidence>
<dbReference type="RefSeq" id="WP_193435658.1">
    <property type="nucleotide sequence ID" value="NZ_CP063144.1"/>
</dbReference>
<evidence type="ECO:0000313" key="6">
    <source>
        <dbReference type="EMBL" id="QOR93851.1"/>
    </source>
</evidence>
<evidence type="ECO:0000256" key="4">
    <source>
        <dbReference type="ARBA" id="ARBA00023014"/>
    </source>
</evidence>
<dbReference type="SUPFAM" id="SSF102114">
    <property type="entry name" value="Radical SAM enzymes"/>
    <property type="match status" value="1"/>
</dbReference>
<dbReference type="InterPro" id="IPR040088">
    <property type="entry name" value="MJ0103-like"/>
</dbReference>